<keyword evidence="2" id="KW-0805">Transcription regulation</keyword>
<dbReference type="AlphaFoldDB" id="A0A0C3HSN8"/>
<reference evidence="7 8" key="1">
    <citation type="submission" date="2014-04" db="EMBL/GenBank/DDBJ databases">
        <authorList>
            <consortium name="DOE Joint Genome Institute"/>
            <person name="Kuo A."/>
            <person name="Martino E."/>
            <person name="Perotto S."/>
            <person name="Kohler A."/>
            <person name="Nagy L.G."/>
            <person name="Floudas D."/>
            <person name="Copeland A."/>
            <person name="Barry K.W."/>
            <person name="Cichocki N."/>
            <person name="Veneault-Fourrey C."/>
            <person name="LaButti K."/>
            <person name="Lindquist E.A."/>
            <person name="Lipzen A."/>
            <person name="Lundell T."/>
            <person name="Morin E."/>
            <person name="Murat C."/>
            <person name="Sun H."/>
            <person name="Tunlid A."/>
            <person name="Henrissat B."/>
            <person name="Grigoriev I.V."/>
            <person name="Hibbett D.S."/>
            <person name="Martin F."/>
            <person name="Nordberg H.P."/>
            <person name="Cantor M.N."/>
            <person name="Hua S.X."/>
        </authorList>
    </citation>
    <scope>NUCLEOTIDE SEQUENCE [LARGE SCALE GENOMIC DNA]</scope>
    <source>
        <strain evidence="7 8">Zn</strain>
    </source>
</reference>
<dbReference type="Pfam" id="PF04082">
    <property type="entry name" value="Fungal_trans"/>
    <property type="match status" value="1"/>
</dbReference>
<gene>
    <name evidence="7" type="ORF">OIDMADRAFT_157923</name>
</gene>
<evidence type="ECO:0000256" key="4">
    <source>
        <dbReference type="ARBA" id="ARBA00023163"/>
    </source>
</evidence>
<evidence type="ECO:0000256" key="2">
    <source>
        <dbReference type="ARBA" id="ARBA00023015"/>
    </source>
</evidence>
<dbReference type="OrthoDB" id="39175at2759"/>
<dbReference type="PANTHER" id="PTHR46910">
    <property type="entry name" value="TRANSCRIPTION FACTOR PDR1"/>
    <property type="match status" value="1"/>
</dbReference>
<dbReference type="InterPro" id="IPR007219">
    <property type="entry name" value="XnlR_reg_dom"/>
</dbReference>
<keyword evidence="3" id="KW-0238">DNA-binding</keyword>
<evidence type="ECO:0000256" key="3">
    <source>
        <dbReference type="ARBA" id="ARBA00023125"/>
    </source>
</evidence>
<keyword evidence="8" id="KW-1185">Reference proteome</keyword>
<evidence type="ECO:0000256" key="1">
    <source>
        <dbReference type="ARBA" id="ARBA00004123"/>
    </source>
</evidence>
<dbReference type="SMART" id="SM00906">
    <property type="entry name" value="Fungal_trans"/>
    <property type="match status" value="1"/>
</dbReference>
<organism evidence="7 8">
    <name type="scientific">Oidiodendron maius (strain Zn)</name>
    <dbReference type="NCBI Taxonomy" id="913774"/>
    <lineage>
        <taxon>Eukaryota</taxon>
        <taxon>Fungi</taxon>
        <taxon>Dikarya</taxon>
        <taxon>Ascomycota</taxon>
        <taxon>Pezizomycotina</taxon>
        <taxon>Leotiomycetes</taxon>
        <taxon>Leotiomycetes incertae sedis</taxon>
        <taxon>Myxotrichaceae</taxon>
        <taxon>Oidiodendron</taxon>
    </lineage>
</organism>
<feature type="domain" description="Xylanolytic transcriptional activator regulatory" evidence="6">
    <location>
        <begin position="135"/>
        <end position="204"/>
    </location>
</feature>
<dbReference type="STRING" id="913774.A0A0C3HSN8"/>
<proteinExistence type="predicted"/>
<evidence type="ECO:0000256" key="5">
    <source>
        <dbReference type="ARBA" id="ARBA00023242"/>
    </source>
</evidence>
<evidence type="ECO:0000259" key="6">
    <source>
        <dbReference type="SMART" id="SM00906"/>
    </source>
</evidence>
<keyword evidence="5" id="KW-0539">Nucleus</keyword>
<dbReference type="GO" id="GO:0003677">
    <property type="term" value="F:DNA binding"/>
    <property type="evidence" value="ECO:0007669"/>
    <property type="project" value="UniProtKB-KW"/>
</dbReference>
<accession>A0A0C3HSN8</accession>
<dbReference type="InterPro" id="IPR050987">
    <property type="entry name" value="AtrR-like"/>
</dbReference>
<dbReference type="InParanoid" id="A0A0C3HSN8"/>
<dbReference type="CDD" id="cd12148">
    <property type="entry name" value="fungal_TF_MHR"/>
    <property type="match status" value="1"/>
</dbReference>
<dbReference type="GO" id="GO:0005634">
    <property type="term" value="C:nucleus"/>
    <property type="evidence" value="ECO:0007669"/>
    <property type="project" value="UniProtKB-SubCell"/>
</dbReference>
<comment type="subcellular location">
    <subcellularLocation>
        <location evidence="1">Nucleus</location>
    </subcellularLocation>
</comment>
<evidence type="ECO:0000313" key="8">
    <source>
        <dbReference type="Proteomes" id="UP000054321"/>
    </source>
</evidence>
<dbReference type="PANTHER" id="PTHR46910:SF37">
    <property type="entry name" value="ZN(II)2CYS6 TRANSCRIPTION FACTOR (EUROFUNG)"/>
    <property type="match status" value="1"/>
</dbReference>
<name>A0A0C3HSN8_OIDMZ</name>
<dbReference type="GO" id="GO:0006351">
    <property type="term" value="P:DNA-templated transcription"/>
    <property type="evidence" value="ECO:0007669"/>
    <property type="project" value="InterPro"/>
</dbReference>
<dbReference type="Proteomes" id="UP000054321">
    <property type="component" value="Unassembled WGS sequence"/>
</dbReference>
<evidence type="ECO:0000313" key="7">
    <source>
        <dbReference type="EMBL" id="KIN05262.1"/>
    </source>
</evidence>
<dbReference type="GO" id="GO:0003700">
    <property type="term" value="F:DNA-binding transcription factor activity"/>
    <property type="evidence" value="ECO:0007669"/>
    <property type="project" value="InterPro"/>
</dbReference>
<sequence>MNHNDNHQAATIKFNAPLCGLQISEESTKLYVTAYFDHIHPIYPFLDRQTFERKVFQGDLALLLQDSPPFSALYYSVLALGSQYHGSGSFEPGRGTSWKFFQAALGLFPEILIPKETLVNVQAIFARNSSCVQIGDMLTAEAARMAQSLGLNRAICDSENISVSQRTFWVIYILEKTLSFACGRSSILIDSDIGTPVPEAPEANFGKFDWFYSVCRFSRLISKAYDALFSISATLLSTNSIKSTIDNSNHELECWRKAIPEDFRPGSPLRHLCDLDKASIAITLRVHCHYYSVVIALTRLRLSLPEAASSCPATDDKEVLLNACRAIIELTKYIDLATYTPIWILVSVPISATFILFDFIIHDPTHDKTKSNLSLLGIAAGYFCSLEYVSGGALQTSLLSDIAHIARDYIHSVDRSDVVRRTDSIFEVGSSQHTDATRTELQTPVSIDTGGQNLMGGMFTGHMNMDEPFYPADTLLSPLGNRLPEGIDLMDLFSTALPDGIYSFE</sequence>
<dbReference type="GO" id="GO:0008270">
    <property type="term" value="F:zinc ion binding"/>
    <property type="evidence" value="ECO:0007669"/>
    <property type="project" value="InterPro"/>
</dbReference>
<keyword evidence="4" id="KW-0804">Transcription</keyword>
<dbReference type="HOGENOM" id="CLU_016058_3_2_1"/>
<reference evidence="8" key="2">
    <citation type="submission" date="2015-01" db="EMBL/GenBank/DDBJ databases">
        <title>Evolutionary Origins and Diversification of the Mycorrhizal Mutualists.</title>
        <authorList>
            <consortium name="DOE Joint Genome Institute"/>
            <consortium name="Mycorrhizal Genomics Consortium"/>
            <person name="Kohler A."/>
            <person name="Kuo A."/>
            <person name="Nagy L.G."/>
            <person name="Floudas D."/>
            <person name="Copeland A."/>
            <person name="Barry K.W."/>
            <person name="Cichocki N."/>
            <person name="Veneault-Fourrey C."/>
            <person name="LaButti K."/>
            <person name="Lindquist E.A."/>
            <person name="Lipzen A."/>
            <person name="Lundell T."/>
            <person name="Morin E."/>
            <person name="Murat C."/>
            <person name="Riley R."/>
            <person name="Ohm R."/>
            <person name="Sun H."/>
            <person name="Tunlid A."/>
            <person name="Henrissat B."/>
            <person name="Grigoriev I.V."/>
            <person name="Hibbett D.S."/>
            <person name="Martin F."/>
        </authorList>
    </citation>
    <scope>NUCLEOTIDE SEQUENCE [LARGE SCALE GENOMIC DNA]</scope>
    <source>
        <strain evidence="8">Zn</strain>
    </source>
</reference>
<protein>
    <recommendedName>
        <fullName evidence="6">Xylanolytic transcriptional activator regulatory domain-containing protein</fullName>
    </recommendedName>
</protein>
<dbReference type="EMBL" id="KN832872">
    <property type="protein sequence ID" value="KIN05262.1"/>
    <property type="molecule type" value="Genomic_DNA"/>
</dbReference>